<feature type="region of interest" description="Disordered" evidence="1">
    <location>
        <begin position="307"/>
        <end position="392"/>
    </location>
</feature>
<evidence type="ECO:0000313" key="2">
    <source>
        <dbReference type="EMBL" id="EJK62740.1"/>
    </source>
</evidence>
<name>K0SBR8_THAOC</name>
<proteinExistence type="predicted"/>
<accession>K0SBR8</accession>
<protein>
    <submittedName>
        <fullName evidence="2">Uncharacterized protein</fullName>
    </submittedName>
</protein>
<evidence type="ECO:0000256" key="1">
    <source>
        <dbReference type="SAM" id="MobiDB-lite"/>
    </source>
</evidence>
<gene>
    <name evidence="2" type="ORF">THAOC_16634</name>
</gene>
<keyword evidence="3" id="KW-1185">Reference proteome</keyword>
<dbReference type="EMBL" id="AGNL01018654">
    <property type="protein sequence ID" value="EJK62740.1"/>
    <property type="molecule type" value="Genomic_DNA"/>
</dbReference>
<reference evidence="2 3" key="1">
    <citation type="journal article" date="2012" name="Genome Biol.">
        <title>Genome and low-iron response of an oceanic diatom adapted to chronic iron limitation.</title>
        <authorList>
            <person name="Lommer M."/>
            <person name="Specht M."/>
            <person name="Roy A.S."/>
            <person name="Kraemer L."/>
            <person name="Andreson R."/>
            <person name="Gutowska M.A."/>
            <person name="Wolf J."/>
            <person name="Bergner S.V."/>
            <person name="Schilhabel M.B."/>
            <person name="Klostermeier U.C."/>
            <person name="Beiko R.G."/>
            <person name="Rosenstiel P."/>
            <person name="Hippler M."/>
            <person name="Laroche J."/>
        </authorList>
    </citation>
    <scope>NUCLEOTIDE SEQUENCE [LARGE SCALE GENOMIC DNA]</scope>
    <source>
        <strain evidence="2 3">CCMP1005</strain>
    </source>
</reference>
<dbReference type="AlphaFoldDB" id="K0SBR8"/>
<organism evidence="2 3">
    <name type="scientific">Thalassiosira oceanica</name>
    <name type="common">Marine diatom</name>
    <dbReference type="NCBI Taxonomy" id="159749"/>
    <lineage>
        <taxon>Eukaryota</taxon>
        <taxon>Sar</taxon>
        <taxon>Stramenopiles</taxon>
        <taxon>Ochrophyta</taxon>
        <taxon>Bacillariophyta</taxon>
        <taxon>Coscinodiscophyceae</taxon>
        <taxon>Thalassiosirophycidae</taxon>
        <taxon>Thalassiosirales</taxon>
        <taxon>Thalassiosiraceae</taxon>
        <taxon>Thalassiosira</taxon>
    </lineage>
</organism>
<comment type="caution">
    <text evidence="2">The sequence shown here is derived from an EMBL/GenBank/DDBJ whole genome shotgun (WGS) entry which is preliminary data.</text>
</comment>
<feature type="region of interest" description="Disordered" evidence="1">
    <location>
        <begin position="224"/>
        <end position="243"/>
    </location>
</feature>
<evidence type="ECO:0000313" key="3">
    <source>
        <dbReference type="Proteomes" id="UP000266841"/>
    </source>
</evidence>
<sequence>MAIAFRVTNADEVAEALAANECFSLILAGHFGKRELPDDHDFYTQPYAFLRNRPKKGCGLLVFTCAVPWMDEEAFQGARLKLARDYDWLPVREAQLGDSPECFEYGHNGHDVKEEDNLTFTDGGYYPGSFPCTKQSKDDLEAAAVRITCAACRWDINKSWREHRDAVVESFRAADQTSSMEVGHGSNKRPRIEGDALDILAKVVSVEDGRGQGSEGGFLRAYDERRIGSSPPPYQRNPTYHYPNTPNRNIQGFRSAGENCLVLDEIDDARTYADDQFYDNDQWNDGFADCEERMDWTHEEYGAHDYFPTPRRSERPPIVRHTPPSVVRPVPVLPPSRPPGLDGEQTVPALPRLPDGDAQGAAGERDGDLPSNRQPAEATVVEDLSGGATHDI</sequence>
<dbReference type="Proteomes" id="UP000266841">
    <property type="component" value="Unassembled WGS sequence"/>
</dbReference>